<comment type="function">
    <text evidence="6">May be involved in recombination.</text>
</comment>
<dbReference type="RefSeq" id="WP_109678573.1">
    <property type="nucleotide sequence ID" value="NZ_CP086615.1"/>
</dbReference>
<keyword evidence="5 6" id="KW-0233">DNA recombination</keyword>
<dbReference type="OrthoDB" id="5290530at2"/>
<evidence type="ECO:0000256" key="5">
    <source>
        <dbReference type="ARBA" id="ARBA00023172"/>
    </source>
</evidence>
<evidence type="ECO:0000256" key="2">
    <source>
        <dbReference type="ARBA" id="ARBA00008657"/>
    </source>
</evidence>
<dbReference type="AlphaFoldDB" id="A0A2U2N282"/>
<dbReference type="PANTHER" id="PTHR38103:SF1">
    <property type="entry name" value="RECOMBINATION-ASSOCIATED PROTEIN RDGC"/>
    <property type="match status" value="1"/>
</dbReference>
<comment type="subcellular location">
    <subcellularLocation>
        <location evidence="1 6">Cytoplasm</location>
        <location evidence="1 6">Nucleoid</location>
    </subcellularLocation>
</comment>
<dbReference type="GO" id="GO:0003690">
    <property type="term" value="F:double-stranded DNA binding"/>
    <property type="evidence" value="ECO:0007669"/>
    <property type="project" value="TreeGrafter"/>
</dbReference>
<keyword evidence="4 6" id="KW-0963">Cytoplasm</keyword>
<gene>
    <name evidence="6" type="primary">rdgC</name>
    <name evidence="7" type="ORF">DEM34_09475</name>
</gene>
<dbReference type="GO" id="GO:0006310">
    <property type="term" value="P:DNA recombination"/>
    <property type="evidence" value="ECO:0007669"/>
    <property type="project" value="UniProtKB-UniRule"/>
</dbReference>
<evidence type="ECO:0000313" key="8">
    <source>
        <dbReference type="Proteomes" id="UP000245474"/>
    </source>
</evidence>
<proteinExistence type="inferred from homology"/>
<reference evidence="7 8" key="1">
    <citation type="submission" date="2018-05" db="EMBL/GenBank/DDBJ databases">
        <title>Spiribacter halobius sp. nov., a moderately halophilic bacterium isolated from marine solar saltern.</title>
        <authorList>
            <person name="Zheng W.-S."/>
            <person name="Lu D.-C."/>
            <person name="Du Z.-J."/>
        </authorList>
    </citation>
    <scope>NUCLEOTIDE SEQUENCE [LARGE SCALE GENOMIC DNA]</scope>
    <source>
        <strain evidence="7 8">E85</strain>
    </source>
</reference>
<dbReference type="EMBL" id="QFFI01000013">
    <property type="protein sequence ID" value="PWG63074.1"/>
    <property type="molecule type" value="Genomic_DNA"/>
</dbReference>
<keyword evidence="8" id="KW-1185">Reference proteome</keyword>
<dbReference type="HAMAP" id="MF_00194">
    <property type="entry name" value="RdgC"/>
    <property type="match status" value="1"/>
</dbReference>
<evidence type="ECO:0000256" key="4">
    <source>
        <dbReference type="ARBA" id="ARBA00022490"/>
    </source>
</evidence>
<comment type="similarity">
    <text evidence="2 6">Belongs to the RdgC family.</text>
</comment>
<evidence type="ECO:0000256" key="6">
    <source>
        <dbReference type="HAMAP-Rule" id="MF_00194"/>
    </source>
</evidence>
<comment type="caution">
    <text evidence="7">The sequence shown here is derived from an EMBL/GenBank/DDBJ whole genome shotgun (WGS) entry which is preliminary data.</text>
</comment>
<protein>
    <recommendedName>
        <fullName evidence="3 6">Recombination-associated protein RdgC</fullName>
    </recommendedName>
</protein>
<dbReference type="GO" id="GO:0005737">
    <property type="term" value="C:cytoplasm"/>
    <property type="evidence" value="ECO:0007669"/>
    <property type="project" value="UniProtKB-UniRule"/>
</dbReference>
<dbReference type="PANTHER" id="PTHR38103">
    <property type="entry name" value="RECOMBINATION-ASSOCIATED PROTEIN RDGC"/>
    <property type="match status" value="1"/>
</dbReference>
<organism evidence="7 8">
    <name type="scientific">Sediminicurvatus halobius</name>
    <dbReference type="NCBI Taxonomy" id="2182432"/>
    <lineage>
        <taxon>Bacteria</taxon>
        <taxon>Pseudomonadati</taxon>
        <taxon>Pseudomonadota</taxon>
        <taxon>Gammaproteobacteria</taxon>
        <taxon>Chromatiales</taxon>
        <taxon>Ectothiorhodospiraceae</taxon>
        <taxon>Sediminicurvatus</taxon>
    </lineage>
</organism>
<dbReference type="Proteomes" id="UP000245474">
    <property type="component" value="Unassembled WGS sequence"/>
</dbReference>
<dbReference type="Pfam" id="PF04381">
    <property type="entry name" value="RdgC"/>
    <property type="match status" value="1"/>
</dbReference>
<evidence type="ECO:0000256" key="1">
    <source>
        <dbReference type="ARBA" id="ARBA00004453"/>
    </source>
</evidence>
<dbReference type="GO" id="GO:0043590">
    <property type="term" value="C:bacterial nucleoid"/>
    <property type="evidence" value="ECO:0007669"/>
    <property type="project" value="TreeGrafter"/>
</dbReference>
<name>A0A2U2N282_9GAMM</name>
<dbReference type="InterPro" id="IPR007476">
    <property type="entry name" value="RdgC"/>
</dbReference>
<evidence type="ECO:0000256" key="3">
    <source>
        <dbReference type="ARBA" id="ARBA00022296"/>
    </source>
</evidence>
<sequence length="301" mass="34076">MWFKNLCVYQLAEGFALEPEALEGRLAPFAFQPVAGSEPESRGWVAPIGRSGRQLVHASGGRMMVCLQTEQRLLPPAVIRETLDERVAEREGREGRHLGRKEKARMKEEVTLDLLPRAFTRSKRCHAYIDPQAGWIVVDTANWREAETLTEDLRAALGSLPVRPLQSETSPQQVLTEWLAHDRFPGDTEPGEEAVFEDPRSEGAEVRCKRQDLRSNEIRAHITAGKRVRRMSLTWDDRLACVLDADLSVKRLKFLDVVQDDADDREPESAEERFDADFAIMGLELARFLPRMLAWFGGPAS</sequence>
<accession>A0A2U2N282</accession>
<dbReference type="GO" id="GO:0000018">
    <property type="term" value="P:regulation of DNA recombination"/>
    <property type="evidence" value="ECO:0007669"/>
    <property type="project" value="TreeGrafter"/>
</dbReference>
<dbReference type="NCBIfam" id="NF001464">
    <property type="entry name" value="PRK00321.1-5"/>
    <property type="match status" value="1"/>
</dbReference>
<evidence type="ECO:0000313" key="7">
    <source>
        <dbReference type="EMBL" id="PWG63074.1"/>
    </source>
</evidence>